<dbReference type="Pfam" id="PF00300">
    <property type="entry name" value="His_Phos_1"/>
    <property type="match status" value="1"/>
</dbReference>
<evidence type="ECO:0000313" key="2">
    <source>
        <dbReference type="Proteomes" id="UP000000366"/>
    </source>
</evidence>
<reference evidence="1 2" key="1">
    <citation type="journal article" date="2007" name="J. Bacteriol.">
        <title>Whole-genome analysis of the methyl tert-butyl ether-degrading beta-proteobacterium Methylibium petroleiphilum PM1.</title>
        <authorList>
            <person name="Kane S.R."/>
            <person name="Chakicherla A.Y."/>
            <person name="Chain P.S.G."/>
            <person name="Schmidt R."/>
            <person name="Shin M.W."/>
            <person name="Legler T.C."/>
            <person name="Scow K.M."/>
            <person name="Larimer F.W."/>
            <person name="Lucas S.M."/>
            <person name="Richardson P.M."/>
            <person name="Hristova K.R."/>
        </authorList>
    </citation>
    <scope>NUCLEOTIDE SEQUENCE [LARGE SCALE GENOMIC DNA]</scope>
    <source>
        <strain evidence="2">ATCC BAA-1232 / LMG 22953 / PM1</strain>
        <plasmid evidence="1 2">RPME01</plasmid>
    </source>
</reference>
<dbReference type="InterPro" id="IPR029033">
    <property type="entry name" value="His_PPase_superfam"/>
</dbReference>
<dbReference type="eggNOG" id="COG0406">
    <property type="taxonomic scope" value="Bacteria"/>
</dbReference>
<gene>
    <name evidence="1" type="primary">gpmB</name>
    <name evidence="1" type="ordered locus">Mpe_B0521</name>
</gene>
<dbReference type="SMART" id="SM00855">
    <property type="entry name" value="PGAM"/>
    <property type="match status" value="1"/>
</dbReference>
<dbReference type="Gene3D" id="3.40.50.1240">
    <property type="entry name" value="Phosphoglycerate mutase-like"/>
    <property type="match status" value="1"/>
</dbReference>
<dbReference type="AlphaFoldDB" id="A2SP04"/>
<dbReference type="HOGENOM" id="CLU_033323_8_3_4"/>
<keyword evidence="2" id="KW-1185">Reference proteome</keyword>
<organism evidence="1 2">
    <name type="scientific">Methylibium petroleiphilum (strain ATCC BAA-1232 / LMG 22953 / PM1)</name>
    <dbReference type="NCBI Taxonomy" id="420662"/>
    <lineage>
        <taxon>Bacteria</taxon>
        <taxon>Pseudomonadati</taxon>
        <taxon>Pseudomonadota</taxon>
        <taxon>Betaproteobacteria</taxon>
        <taxon>Burkholderiales</taxon>
        <taxon>Sphaerotilaceae</taxon>
        <taxon>Methylibium</taxon>
    </lineage>
</organism>
<proteinExistence type="predicted"/>
<evidence type="ECO:0000313" key="1">
    <source>
        <dbReference type="EMBL" id="ABM97293.1"/>
    </source>
</evidence>
<accession>A2SP04</accession>
<sequence length="183" mass="20665">MSGLQLHAWRHPAAIGAEGRCIGRTDLRVDARRAKRQAHRIRAFARRHGLPCIVVTSPLERCRAVGRWLLRWGWRHWIDPALVEANFGEWDGQPWTAVAPKAIDAWCADFVDHAPGGGEPVALVLRRVRSFDPGEARLLVTHGGWLSAALWVRDQGGARPKSEQWPAPPRHGQRIDLEWQRIA</sequence>
<protein>
    <submittedName>
        <fullName evidence="1">Fructose-2,6-biphosphatase</fullName>
    </submittedName>
</protein>
<dbReference type="SUPFAM" id="SSF53254">
    <property type="entry name" value="Phosphoglycerate mutase-like"/>
    <property type="match status" value="1"/>
</dbReference>
<dbReference type="RefSeq" id="WP_011831846.1">
    <property type="nucleotide sequence ID" value="NC_008826.1"/>
</dbReference>
<dbReference type="Proteomes" id="UP000000366">
    <property type="component" value="Plasmid RPME01"/>
</dbReference>
<dbReference type="InterPro" id="IPR013078">
    <property type="entry name" value="His_Pase_superF_clade-1"/>
</dbReference>
<dbReference type="EMBL" id="CP000556">
    <property type="protein sequence ID" value="ABM97293.1"/>
    <property type="molecule type" value="Genomic_DNA"/>
</dbReference>
<dbReference type="KEGG" id="mpt:Mpe_B0521"/>
<name>A2SP04_METPP</name>
<geneLocation type="plasmid" evidence="1 2">
    <name>RPME01</name>
</geneLocation>
<keyword evidence="1" id="KW-0614">Plasmid</keyword>